<keyword evidence="3 6" id="KW-0560">Oxidoreductase</keyword>
<dbReference type="NCBIfam" id="TIGR02309">
    <property type="entry name" value="HpaB-1"/>
    <property type="match status" value="1"/>
</dbReference>
<dbReference type="SUPFAM" id="SSF47203">
    <property type="entry name" value="Acyl-CoA dehydrogenase C-terminal domain-like"/>
    <property type="match status" value="1"/>
</dbReference>
<keyword evidence="2" id="KW-0274">FAD</keyword>
<name>A0ABV6K7U2_9BACI</name>
<sequence length="483" mass="54603">MKLSIITGDQYIQRIDALNNEVWIDGEQVKGKISEHPAFKGILQSKAHLYDLQHDQAMQSCLTQTDGQGTERFNFAFEQPTSKNALAKRRAATQLWAKKSGGTIGRSPDYVNTAIMTLGTSSSFFEDHFGENIQQLFMNARQNDLSFTHTFINPQVNRSPHYIEFSKDEIIAAKVIEENENGIIIHGARLLATQGGITDEILVLPVGGNTIDPAYVYAFAIPSNTRGLKFICRESYAKHASSSFDHPLTSKFDEVDSIVVFDHVLVPWERVFVYQDLDAVTQIFTETNLNMMLLYQAVCRQVVKTEFLLGLGESLANTIAITAYQHVQDKLSEIISTLEIMKALLASAEENAQKNKFGTMVPDEKPLMVAQNYYQKNYARLVEYLHLLGASGFISLPTEKDFDSSIGKDLDQYLQAKNASAKERVKLFRLAWDLTMSSFGSRQTQYERYFFGDPIRLSSSLYQLYDKTEYVKQVKDFLASNND</sequence>
<keyword evidence="7" id="KW-1185">Reference proteome</keyword>
<dbReference type="Proteomes" id="UP001589838">
    <property type="component" value="Unassembled WGS sequence"/>
</dbReference>
<dbReference type="InterPro" id="IPR004925">
    <property type="entry name" value="HpaB/PvcC/4-BUDH"/>
</dbReference>
<evidence type="ECO:0000256" key="3">
    <source>
        <dbReference type="ARBA" id="ARBA00023002"/>
    </source>
</evidence>
<proteinExistence type="predicted"/>
<dbReference type="InterPro" id="IPR046373">
    <property type="entry name" value="Acyl-CoA_Oxase/DH_mid-dom_sf"/>
</dbReference>
<evidence type="ECO:0000259" key="5">
    <source>
        <dbReference type="Pfam" id="PF11794"/>
    </source>
</evidence>
<evidence type="ECO:0000313" key="7">
    <source>
        <dbReference type="Proteomes" id="UP001589838"/>
    </source>
</evidence>
<dbReference type="EMBL" id="JBHLUX010000005">
    <property type="protein sequence ID" value="MFC0469380.1"/>
    <property type="molecule type" value="Genomic_DNA"/>
</dbReference>
<dbReference type="Pfam" id="PF03241">
    <property type="entry name" value="HpaB"/>
    <property type="match status" value="1"/>
</dbReference>
<reference evidence="6 7" key="1">
    <citation type="submission" date="2024-09" db="EMBL/GenBank/DDBJ databases">
        <authorList>
            <person name="Sun Q."/>
            <person name="Mori K."/>
        </authorList>
    </citation>
    <scope>NUCLEOTIDE SEQUENCE [LARGE SCALE GENOMIC DNA]</scope>
    <source>
        <strain evidence="6 7">NCAIM B.02610</strain>
    </source>
</reference>
<dbReference type="Gene3D" id="1.20.140.10">
    <property type="entry name" value="Butyryl-CoA Dehydrogenase, subunit A, domain 3"/>
    <property type="match status" value="1"/>
</dbReference>
<dbReference type="InterPro" id="IPR009100">
    <property type="entry name" value="AcylCoA_DH/oxidase_NM_dom_sf"/>
</dbReference>
<dbReference type="GO" id="GO:0052881">
    <property type="term" value="F:4-hydroxyphenylacetate 3-monooxygenase activity"/>
    <property type="evidence" value="ECO:0007669"/>
    <property type="project" value="UniProtKB-EC"/>
</dbReference>
<comment type="caution">
    <text evidence="6">The sequence shown here is derived from an EMBL/GenBank/DDBJ whole genome shotgun (WGS) entry which is preliminary data.</text>
</comment>
<dbReference type="Gene3D" id="2.40.110.10">
    <property type="entry name" value="Butyryl-CoA Dehydrogenase, subunit A, domain 2"/>
    <property type="match status" value="1"/>
</dbReference>
<evidence type="ECO:0000313" key="6">
    <source>
        <dbReference type="EMBL" id="MFC0469380.1"/>
    </source>
</evidence>
<protein>
    <submittedName>
        <fullName evidence="6">4-hydroxyphenylacetate 3-monooxygenase, oxygenase component</fullName>
        <ecNumber evidence="6">1.14.14.9</ecNumber>
    </submittedName>
</protein>
<dbReference type="Pfam" id="PF11794">
    <property type="entry name" value="HpaB_N"/>
    <property type="match status" value="1"/>
</dbReference>
<dbReference type="InterPro" id="IPR024719">
    <property type="entry name" value="HpaB/PvcC/4-BUDH_C"/>
</dbReference>
<feature type="domain" description="HpaB/PvcC/4-BUDH C-terminal" evidence="4">
    <location>
        <begin position="281"/>
        <end position="478"/>
    </location>
</feature>
<evidence type="ECO:0000256" key="1">
    <source>
        <dbReference type="ARBA" id="ARBA00022630"/>
    </source>
</evidence>
<accession>A0ABV6K7U2</accession>
<dbReference type="PANTHER" id="PTHR36117">
    <property type="entry name" value="4-HYDROXYPHENYLACETATE 3-MONOOXYGENASE-RELATED"/>
    <property type="match status" value="1"/>
</dbReference>
<dbReference type="EC" id="1.14.14.9" evidence="6"/>
<evidence type="ECO:0000256" key="2">
    <source>
        <dbReference type="ARBA" id="ARBA00022827"/>
    </source>
</evidence>
<feature type="domain" description="HpaB/PvcC/4-BUDH N-terminal" evidence="5">
    <location>
        <begin position="7"/>
        <end position="273"/>
    </location>
</feature>
<dbReference type="RefSeq" id="WP_335959478.1">
    <property type="nucleotide sequence ID" value="NZ_JAXBLX010000005.1"/>
</dbReference>
<dbReference type="SUPFAM" id="SSF56645">
    <property type="entry name" value="Acyl-CoA dehydrogenase NM domain-like"/>
    <property type="match status" value="1"/>
</dbReference>
<dbReference type="InterPro" id="IPR024674">
    <property type="entry name" value="HpaB/PvcC/4-BUDH_N"/>
</dbReference>
<dbReference type="Gene3D" id="1.10.3140.10">
    <property type="entry name" value="4-hydroxybutyryl-coa dehydratase, domain 1"/>
    <property type="match status" value="1"/>
</dbReference>
<dbReference type="PIRSF" id="PIRSF000331">
    <property type="entry name" value="HpaA_HpaB"/>
    <property type="match status" value="1"/>
</dbReference>
<gene>
    <name evidence="6" type="primary">hpaB</name>
    <name evidence="6" type="ORF">ACFFHM_02205</name>
</gene>
<keyword evidence="1" id="KW-0285">Flavoprotein</keyword>
<organism evidence="6 7">
    <name type="scientific">Halalkalibacter kiskunsagensis</name>
    <dbReference type="NCBI Taxonomy" id="1548599"/>
    <lineage>
        <taxon>Bacteria</taxon>
        <taxon>Bacillati</taxon>
        <taxon>Bacillota</taxon>
        <taxon>Bacilli</taxon>
        <taxon>Bacillales</taxon>
        <taxon>Bacillaceae</taxon>
        <taxon>Halalkalibacter</taxon>
    </lineage>
</organism>
<dbReference type="InterPro" id="IPR012687">
    <property type="entry name" value="HpaB_Deino-type"/>
</dbReference>
<evidence type="ECO:0000259" key="4">
    <source>
        <dbReference type="Pfam" id="PF03241"/>
    </source>
</evidence>
<dbReference type="InterPro" id="IPR036250">
    <property type="entry name" value="AcylCo_DH-like_C"/>
</dbReference>
<dbReference type="PANTHER" id="PTHR36117:SF3">
    <property type="entry name" value="4-HYDROXYPHENYLACETATE 3-MONOOXYGENASE-RELATED"/>
    <property type="match status" value="1"/>
</dbReference>